<dbReference type="InterPro" id="IPR039542">
    <property type="entry name" value="Erv_N"/>
</dbReference>
<organism evidence="9 10">
    <name type="scientific">Trypanosoma theileri</name>
    <dbReference type="NCBI Taxonomy" id="67003"/>
    <lineage>
        <taxon>Eukaryota</taxon>
        <taxon>Discoba</taxon>
        <taxon>Euglenozoa</taxon>
        <taxon>Kinetoplastea</taxon>
        <taxon>Metakinetoplastina</taxon>
        <taxon>Trypanosomatida</taxon>
        <taxon>Trypanosomatidae</taxon>
        <taxon>Trypanosoma</taxon>
    </lineage>
</organism>
<keyword evidence="5 6" id="KW-0472">Membrane</keyword>
<reference evidence="9 10" key="1">
    <citation type="submission" date="2017-03" db="EMBL/GenBank/DDBJ databases">
        <title>An alternative strategy for trypanosome survival in the mammalian bloodstream revealed through genome and transcriptome analysis of the ubiquitous bovine parasite Trypanosoma (Megatrypanum) theileri.</title>
        <authorList>
            <person name="Kelly S."/>
            <person name="Ivens A."/>
            <person name="Mott A."/>
            <person name="O'Neill E."/>
            <person name="Emms D."/>
            <person name="Macleod O."/>
            <person name="Voorheis P."/>
            <person name="Matthews J."/>
            <person name="Matthews K."/>
            <person name="Carrington M."/>
        </authorList>
    </citation>
    <scope>NUCLEOTIDE SEQUENCE [LARGE SCALE GENOMIC DNA]</scope>
    <source>
        <strain evidence="9">Edinburgh</strain>
    </source>
</reference>
<dbReference type="Pfam" id="PF13850">
    <property type="entry name" value="ERGIC_N"/>
    <property type="match status" value="1"/>
</dbReference>
<dbReference type="OrthoDB" id="270930at2759"/>
<evidence type="ECO:0000256" key="6">
    <source>
        <dbReference type="SAM" id="Phobius"/>
    </source>
</evidence>
<evidence type="ECO:0000259" key="8">
    <source>
        <dbReference type="Pfam" id="PF13850"/>
    </source>
</evidence>
<dbReference type="AlphaFoldDB" id="A0A1X0NIB7"/>
<evidence type="ECO:0000313" key="10">
    <source>
        <dbReference type="Proteomes" id="UP000192257"/>
    </source>
</evidence>
<dbReference type="GO" id="GO:0016020">
    <property type="term" value="C:membrane"/>
    <property type="evidence" value="ECO:0007669"/>
    <property type="project" value="UniProtKB-SubCell"/>
</dbReference>
<keyword evidence="10" id="KW-1185">Reference proteome</keyword>
<comment type="caution">
    <text evidence="9">The sequence shown here is derived from an EMBL/GenBank/DDBJ whole genome shotgun (WGS) entry which is preliminary data.</text>
</comment>
<dbReference type="GeneID" id="39989949"/>
<feature type="transmembrane region" description="Helical" evidence="6">
    <location>
        <begin position="353"/>
        <end position="376"/>
    </location>
</feature>
<comment type="subcellular location">
    <subcellularLocation>
        <location evidence="1">Membrane</location>
        <topology evidence="1">Multi-pass membrane protein</topology>
    </subcellularLocation>
</comment>
<evidence type="ECO:0000259" key="7">
    <source>
        <dbReference type="Pfam" id="PF07970"/>
    </source>
</evidence>
<feature type="domain" description="Endoplasmic reticulum vesicle transporter N-terminal" evidence="8">
    <location>
        <begin position="2"/>
        <end position="80"/>
    </location>
</feature>
<evidence type="ECO:0000256" key="2">
    <source>
        <dbReference type="ARBA" id="ARBA00005648"/>
    </source>
</evidence>
<evidence type="ECO:0000256" key="4">
    <source>
        <dbReference type="ARBA" id="ARBA00022989"/>
    </source>
</evidence>
<feature type="domain" description="Endoplasmic reticulum vesicle transporter C-terminal" evidence="7">
    <location>
        <begin position="133"/>
        <end position="372"/>
    </location>
</feature>
<feature type="transmembrane region" description="Helical" evidence="6">
    <location>
        <begin position="12"/>
        <end position="37"/>
    </location>
</feature>
<sequence length="392" mass="43595">MKFEQDARQRTVLGGLFSLLSLLVIAVLVVGEVRYFFSTVEQHEMYVDPKLGGMMSITVNLTFPSVPCDLVTADAIDAFGVFAEGVERNTIKTRVDAVTLESITQARPLVDEKKKITKAIDPDGAEKENCPSCYGAERDPGDCCPTCDDVRRAYTMRGWAFNIDDISVEQCAEERLRQAALVTGKEGCNVYAKFDVARVTGNIHFIPGRMFNVMGHHLHDFKGETVRRLNLSHIVHTLNFGERFPGQNNPLDGMSNIRGARNPNEAVNGRYSYFVKVVPTQYQVNTFFGSSDIVESNQYSVTQHFTARENSEENAEKAGTSQSLVPGIFISYDLSPIKVFVLETRPYSSVVHLILQLCAVGGGVFTVAGLVDSFLFHGIRRVQRKMREGKQS</sequence>
<gene>
    <name evidence="9" type="ORF">TM35_000441600</name>
</gene>
<accession>A0A1X0NIB7</accession>
<evidence type="ECO:0000256" key="3">
    <source>
        <dbReference type="ARBA" id="ARBA00022692"/>
    </source>
</evidence>
<dbReference type="RefSeq" id="XP_028878570.1">
    <property type="nucleotide sequence ID" value="XM_029030169.1"/>
</dbReference>
<dbReference type="Pfam" id="PF07970">
    <property type="entry name" value="COPIIcoated_ERV"/>
    <property type="match status" value="1"/>
</dbReference>
<evidence type="ECO:0000256" key="5">
    <source>
        <dbReference type="ARBA" id="ARBA00023136"/>
    </source>
</evidence>
<keyword evidence="3 6" id="KW-0812">Transmembrane</keyword>
<dbReference type="PANTHER" id="PTHR10984">
    <property type="entry name" value="ENDOPLASMIC RETICULUM-GOLGI INTERMEDIATE COMPARTMENT PROTEIN"/>
    <property type="match status" value="1"/>
</dbReference>
<dbReference type="GO" id="GO:0005783">
    <property type="term" value="C:endoplasmic reticulum"/>
    <property type="evidence" value="ECO:0007669"/>
    <property type="project" value="TreeGrafter"/>
</dbReference>
<keyword evidence="4 6" id="KW-1133">Transmembrane helix</keyword>
<dbReference type="EMBL" id="NBCO01000044">
    <property type="protein sequence ID" value="ORC84504.1"/>
    <property type="molecule type" value="Genomic_DNA"/>
</dbReference>
<dbReference type="InterPro" id="IPR045888">
    <property type="entry name" value="Erv"/>
</dbReference>
<dbReference type="InterPro" id="IPR012936">
    <property type="entry name" value="Erv_C"/>
</dbReference>
<evidence type="ECO:0000313" key="9">
    <source>
        <dbReference type="EMBL" id="ORC84504.1"/>
    </source>
</evidence>
<protein>
    <submittedName>
        <fullName evidence="9">ERGIC and golgi family 3</fullName>
    </submittedName>
</protein>
<dbReference type="Proteomes" id="UP000192257">
    <property type="component" value="Unassembled WGS sequence"/>
</dbReference>
<comment type="similarity">
    <text evidence="2">Belongs to the ERGIC family.</text>
</comment>
<dbReference type="VEuPathDB" id="TriTrypDB:TM35_000441600"/>
<dbReference type="PANTHER" id="PTHR10984:SF25">
    <property type="entry name" value="ENDOPLASMIC RETICULUM-GOLGI INTERMEDIATE COMPARTMENT PROTEIN 3"/>
    <property type="match status" value="1"/>
</dbReference>
<proteinExistence type="inferred from homology"/>
<dbReference type="GO" id="GO:0030134">
    <property type="term" value="C:COPII-coated ER to Golgi transport vesicle"/>
    <property type="evidence" value="ECO:0007669"/>
    <property type="project" value="TreeGrafter"/>
</dbReference>
<evidence type="ECO:0000256" key="1">
    <source>
        <dbReference type="ARBA" id="ARBA00004141"/>
    </source>
</evidence>
<dbReference type="STRING" id="67003.A0A1X0NIB7"/>
<name>A0A1X0NIB7_9TRYP</name>